<evidence type="ECO:0008006" key="2">
    <source>
        <dbReference type="Google" id="ProtNLM"/>
    </source>
</evidence>
<organism evidence="1">
    <name type="scientific">marine sediment metagenome</name>
    <dbReference type="NCBI Taxonomy" id="412755"/>
    <lineage>
        <taxon>unclassified sequences</taxon>
        <taxon>metagenomes</taxon>
        <taxon>ecological metagenomes</taxon>
    </lineage>
</organism>
<protein>
    <recommendedName>
        <fullName evidence="2">Calcineurin-like phosphoesterase domain-containing protein</fullName>
    </recommendedName>
</protein>
<reference evidence="1" key="1">
    <citation type="journal article" date="2015" name="Nature">
        <title>Complex archaea that bridge the gap between prokaryotes and eukaryotes.</title>
        <authorList>
            <person name="Spang A."/>
            <person name="Saw J.H."/>
            <person name="Jorgensen S.L."/>
            <person name="Zaremba-Niedzwiedzka K."/>
            <person name="Martijn J."/>
            <person name="Lind A.E."/>
            <person name="van Eijk R."/>
            <person name="Schleper C."/>
            <person name="Guy L."/>
            <person name="Ettema T.J."/>
        </authorList>
    </citation>
    <scope>NUCLEOTIDE SEQUENCE</scope>
</reference>
<proteinExistence type="predicted"/>
<name>A0A0F9IBD8_9ZZZZ</name>
<comment type="caution">
    <text evidence="1">The sequence shown here is derived from an EMBL/GenBank/DDBJ whole genome shotgun (WGS) entry which is preliminary data.</text>
</comment>
<dbReference type="AlphaFoldDB" id="A0A0F9IBD8"/>
<accession>A0A0F9IBD8</accession>
<gene>
    <name evidence="1" type="ORF">LCGC14_1601610</name>
</gene>
<dbReference type="EMBL" id="LAZR01012851">
    <property type="protein sequence ID" value="KKM24787.1"/>
    <property type="molecule type" value="Genomic_DNA"/>
</dbReference>
<evidence type="ECO:0000313" key="1">
    <source>
        <dbReference type="EMBL" id="KKM24787.1"/>
    </source>
</evidence>
<sequence>MPRKKRSLNNLIVISDLHCGCRLGLCPPKVSLDDGAIYQHTPIQADIWKRWLIFWKKWVPQVTRGEPFAVVLNGDAIDGKHHRAVTQISQNLTDQARIAKQILRPVVEACEGRYYHIRGTEAHVGPSGQDEERLAEELNAIPDKEGRRARWELWIEIGMGLIHISHHIGTAGSLAFETTAVHKELEQSFVEAARWGSRHPDIIIRSHRHRNVETRIQTARGFATSCTTAGWQAKTPFVYKIAGGRVTLPQIGGTLVRSGDEDVYTRHKLWNLDRPKVEQPTVE</sequence>